<reference evidence="6" key="3">
    <citation type="submission" date="2018-08" db="UniProtKB">
        <authorList>
            <consortium name="EnsemblPlants"/>
        </authorList>
    </citation>
    <scope>IDENTIFICATION</scope>
    <source>
        <strain evidence="6">cv. Bd21</strain>
    </source>
</reference>
<dbReference type="RefSeq" id="XP_003562169.2">
    <property type="nucleotide sequence ID" value="XM_003562121.3"/>
</dbReference>
<dbReference type="PANTHER" id="PTHR19957">
    <property type="entry name" value="SYNTAXIN"/>
    <property type="match status" value="1"/>
</dbReference>
<accession>A0A0Q3HM64</accession>
<dbReference type="Proteomes" id="UP000008810">
    <property type="component" value="Chromosome 1"/>
</dbReference>
<dbReference type="GO" id="GO:0005484">
    <property type="term" value="F:SNAP receptor activity"/>
    <property type="evidence" value="ECO:0000318"/>
    <property type="project" value="GO_Central"/>
</dbReference>
<dbReference type="GO" id="GO:0048278">
    <property type="term" value="P:vesicle docking"/>
    <property type="evidence" value="ECO:0000318"/>
    <property type="project" value="GO_Central"/>
</dbReference>
<dbReference type="PROSITE" id="PS50192">
    <property type="entry name" value="T_SNARE"/>
    <property type="match status" value="1"/>
</dbReference>
<dbReference type="EnsemblPlants" id="KQK23928">
    <property type="protein sequence ID" value="KQK23928"/>
    <property type="gene ID" value="BRADI_1g77111v3"/>
</dbReference>
<protein>
    <recommendedName>
        <fullName evidence="4">t-SNARE coiled-coil homology domain-containing protein</fullName>
    </recommendedName>
</protein>
<reference evidence="5" key="2">
    <citation type="submission" date="2017-06" db="EMBL/GenBank/DDBJ databases">
        <title>WGS assembly of Brachypodium distachyon.</title>
        <authorList>
            <consortium name="The International Brachypodium Initiative"/>
            <person name="Lucas S."/>
            <person name="Harmon-Smith M."/>
            <person name="Lail K."/>
            <person name="Tice H."/>
            <person name="Grimwood J."/>
            <person name="Bruce D."/>
            <person name="Barry K."/>
            <person name="Shu S."/>
            <person name="Lindquist E."/>
            <person name="Wang M."/>
            <person name="Pitluck S."/>
            <person name="Vogel J.P."/>
            <person name="Garvin D.F."/>
            <person name="Mockler T.C."/>
            <person name="Schmutz J."/>
            <person name="Rokhsar D."/>
            <person name="Bevan M.W."/>
        </authorList>
    </citation>
    <scope>NUCLEOTIDE SEQUENCE</scope>
    <source>
        <strain evidence="5">Bd21</strain>
    </source>
</reference>
<feature type="domain" description="T-SNARE coiled-coil homology" evidence="4">
    <location>
        <begin position="85"/>
        <end position="147"/>
    </location>
</feature>
<keyword evidence="3" id="KW-1133">Transmembrane helix</keyword>
<dbReference type="Gramene" id="KQK23928">
    <property type="protein sequence ID" value="KQK23928"/>
    <property type="gene ID" value="BRADI_1g77111v3"/>
</dbReference>
<keyword evidence="1" id="KW-0653">Protein transport</keyword>
<feature type="transmembrane region" description="Helical" evidence="3">
    <location>
        <begin position="159"/>
        <end position="178"/>
    </location>
</feature>
<reference evidence="5 6" key="1">
    <citation type="journal article" date="2010" name="Nature">
        <title>Genome sequencing and analysis of the model grass Brachypodium distachyon.</title>
        <authorList>
            <consortium name="International Brachypodium Initiative"/>
        </authorList>
    </citation>
    <scope>NUCLEOTIDE SEQUENCE [LARGE SCALE GENOMIC DNA]</scope>
    <source>
        <strain evidence="5">Bd21</strain>
        <strain evidence="6">cv. Bd21</strain>
    </source>
</reference>
<dbReference type="GO" id="GO:0006886">
    <property type="term" value="P:intracellular protein transport"/>
    <property type="evidence" value="ECO:0000318"/>
    <property type="project" value="GO_Central"/>
</dbReference>
<keyword evidence="3" id="KW-0472">Membrane</keyword>
<keyword evidence="2" id="KW-0175">Coiled coil</keyword>
<dbReference type="EMBL" id="CM000880">
    <property type="protein sequence ID" value="KQK23928.1"/>
    <property type="molecule type" value="Genomic_DNA"/>
</dbReference>
<evidence type="ECO:0000256" key="1">
    <source>
        <dbReference type="ARBA" id="ARBA00022927"/>
    </source>
</evidence>
<keyword evidence="3" id="KW-0812">Transmembrane</keyword>
<dbReference type="GO" id="GO:0000149">
    <property type="term" value="F:SNARE binding"/>
    <property type="evidence" value="ECO:0000318"/>
    <property type="project" value="GO_Central"/>
</dbReference>
<evidence type="ECO:0000313" key="6">
    <source>
        <dbReference type="EnsemblPlants" id="KQK23928"/>
    </source>
</evidence>
<dbReference type="KEGG" id="bdi:100840999"/>
<sequence>MSLMQEDFSQLSSKQHISLKEMRKLGESFSALSDKVKQAAAPFTMKHSSNNRNDLLGPSDLDKCAAIDVSSTANMEDREIVELQRTVMKKQDESLDRLEESIASTKHIALAINEELDLHTKLIDDLDDRTEETAHQLQRAQKKLKSLNRRMRESGSCSCILLAVIAAVICVAVVWALIQF</sequence>
<dbReference type="AlphaFoldDB" id="A0A0Q3HM64"/>
<evidence type="ECO:0000256" key="3">
    <source>
        <dbReference type="SAM" id="Phobius"/>
    </source>
</evidence>
<keyword evidence="7" id="KW-1185">Reference proteome</keyword>
<dbReference type="SUPFAM" id="SSF58038">
    <property type="entry name" value="SNARE fusion complex"/>
    <property type="match status" value="1"/>
</dbReference>
<dbReference type="OrthoDB" id="428895at2759"/>
<evidence type="ECO:0000313" key="5">
    <source>
        <dbReference type="EMBL" id="KQK23928.1"/>
    </source>
</evidence>
<dbReference type="STRING" id="15368.A0A0Q3HM64"/>
<dbReference type="PANTHER" id="PTHR19957:SF230">
    <property type="entry name" value="OS03G0121450 PROTEIN"/>
    <property type="match status" value="1"/>
</dbReference>
<dbReference type="SMART" id="SM00397">
    <property type="entry name" value="t_SNARE"/>
    <property type="match status" value="1"/>
</dbReference>
<name>A0A0Q3HM64_BRADI</name>
<dbReference type="GO" id="GO:0031201">
    <property type="term" value="C:SNARE complex"/>
    <property type="evidence" value="ECO:0000318"/>
    <property type="project" value="GO_Central"/>
</dbReference>
<feature type="coiled-coil region" evidence="2">
    <location>
        <begin position="123"/>
        <end position="150"/>
    </location>
</feature>
<dbReference type="InterPro" id="IPR000727">
    <property type="entry name" value="T_SNARE_dom"/>
</dbReference>
<dbReference type="Pfam" id="PF05739">
    <property type="entry name" value="SNARE"/>
    <property type="match status" value="1"/>
</dbReference>
<evidence type="ECO:0000259" key="4">
    <source>
        <dbReference type="PROSITE" id="PS50192"/>
    </source>
</evidence>
<dbReference type="Gene3D" id="1.20.5.110">
    <property type="match status" value="1"/>
</dbReference>
<gene>
    <name evidence="6" type="primary">LOC100840999</name>
    <name evidence="5" type="ORF">BRADI_1g77111v3</name>
</gene>
<dbReference type="CDD" id="cd15841">
    <property type="entry name" value="SNARE_Qc"/>
    <property type="match status" value="1"/>
</dbReference>
<dbReference type="InterPro" id="IPR045242">
    <property type="entry name" value="Syntaxin"/>
</dbReference>
<dbReference type="GO" id="GO:0006906">
    <property type="term" value="P:vesicle fusion"/>
    <property type="evidence" value="ECO:0000318"/>
    <property type="project" value="GO_Central"/>
</dbReference>
<evidence type="ECO:0000313" key="7">
    <source>
        <dbReference type="Proteomes" id="UP000008810"/>
    </source>
</evidence>
<evidence type="ECO:0000256" key="2">
    <source>
        <dbReference type="SAM" id="Coils"/>
    </source>
</evidence>
<organism evidence="5">
    <name type="scientific">Brachypodium distachyon</name>
    <name type="common">Purple false brome</name>
    <name type="synonym">Trachynia distachya</name>
    <dbReference type="NCBI Taxonomy" id="15368"/>
    <lineage>
        <taxon>Eukaryota</taxon>
        <taxon>Viridiplantae</taxon>
        <taxon>Streptophyta</taxon>
        <taxon>Embryophyta</taxon>
        <taxon>Tracheophyta</taxon>
        <taxon>Spermatophyta</taxon>
        <taxon>Magnoliopsida</taxon>
        <taxon>Liliopsida</taxon>
        <taxon>Poales</taxon>
        <taxon>Poaceae</taxon>
        <taxon>BOP clade</taxon>
        <taxon>Pooideae</taxon>
        <taxon>Stipodae</taxon>
        <taxon>Brachypodieae</taxon>
        <taxon>Brachypodium</taxon>
    </lineage>
</organism>
<dbReference type="GeneID" id="100840999"/>
<proteinExistence type="predicted"/>
<dbReference type="GO" id="GO:0012505">
    <property type="term" value="C:endomembrane system"/>
    <property type="evidence" value="ECO:0000318"/>
    <property type="project" value="GO_Central"/>
</dbReference>
<keyword evidence="1" id="KW-0813">Transport</keyword>